<evidence type="ECO:0000259" key="3">
    <source>
        <dbReference type="Pfam" id="PF07910"/>
    </source>
</evidence>
<sequence>MTAPSAASSSRDHSVENCPFCGFRPESEYHLRLHMEEQHPEGGPSPFVVQDQSSSASRPSSEDHLEWAACPICDEVIAFMEMDEHVDLHSAEHDGEMATTSHGNEQGRTLHTTREYKSPYGSSEADQLEIIKRHGHGSADERHQRHRHHHSGTKEHFKNFLNLPAITRKRASSQPLTDEAHPQKQRLGKAELGRFANEDAMPDWLITLLRQKGQVIQGDVIPIIARLLKSSRDTQYAYLCHPAVDHISKLRKEGGFCGYRNIQMLASYVIGARAEGAHVFDGHLPSIFDIQEFIEEAWDRDINAAGRTETGGVRGTRKYIGTPEAQAVFLSLDIPCDAQGFKDPHPGNAEARLVQHIESYFEQENYDVSDKVRRTRLPPIYFQHRGHSMTIVGFEKKTNGSKELLVFDPMFHDSDAVMKLRGMHHSRTSSVNGLLKQYRRGSRYLGKYTEFEILKLTSRLPDARTKEEAAMGNYSPSGRLKVASQMLP</sequence>
<dbReference type="OMA" id="CAVCEYF"/>
<dbReference type="RefSeq" id="XP_007838866.1">
    <property type="nucleotide sequence ID" value="XM_007840675.1"/>
</dbReference>
<dbReference type="AlphaFoldDB" id="W3WU95"/>
<keyword evidence="1" id="KW-0378">Hydrolase</keyword>
<dbReference type="InParanoid" id="W3WU95"/>
<evidence type="ECO:0000256" key="1">
    <source>
        <dbReference type="ARBA" id="ARBA00022801"/>
    </source>
</evidence>
<accession>W3WU95</accession>
<evidence type="ECO:0000256" key="2">
    <source>
        <dbReference type="SAM" id="MobiDB-lite"/>
    </source>
</evidence>
<organism evidence="4 5">
    <name type="scientific">Pestalotiopsis fici (strain W106-1 / CGMCC3.15140)</name>
    <dbReference type="NCBI Taxonomy" id="1229662"/>
    <lineage>
        <taxon>Eukaryota</taxon>
        <taxon>Fungi</taxon>
        <taxon>Dikarya</taxon>
        <taxon>Ascomycota</taxon>
        <taxon>Pezizomycotina</taxon>
        <taxon>Sordariomycetes</taxon>
        <taxon>Xylariomycetidae</taxon>
        <taxon>Amphisphaeriales</taxon>
        <taxon>Sporocadaceae</taxon>
        <taxon>Pestalotiopsis</taxon>
    </lineage>
</organism>
<reference evidence="5" key="1">
    <citation type="journal article" date="2015" name="BMC Genomics">
        <title>Genomic and transcriptomic analysis of the endophytic fungus Pestalotiopsis fici reveals its lifestyle and high potential for synthesis of natural products.</title>
        <authorList>
            <person name="Wang X."/>
            <person name="Zhang X."/>
            <person name="Liu L."/>
            <person name="Xiang M."/>
            <person name="Wang W."/>
            <person name="Sun X."/>
            <person name="Che Y."/>
            <person name="Guo L."/>
            <person name="Liu G."/>
            <person name="Guo L."/>
            <person name="Wang C."/>
            <person name="Yin W.B."/>
            <person name="Stadler M."/>
            <person name="Zhang X."/>
            <person name="Liu X."/>
        </authorList>
    </citation>
    <scope>NUCLEOTIDE SEQUENCE [LARGE SCALE GENOMIC DNA]</scope>
    <source>
        <strain evidence="5">W106-1 / CGMCC3.15140</strain>
    </source>
</reference>
<dbReference type="Proteomes" id="UP000030651">
    <property type="component" value="Unassembled WGS sequence"/>
</dbReference>
<dbReference type="KEGG" id="pfy:PFICI_12094"/>
<gene>
    <name evidence="4" type="ORF">PFICI_12094</name>
</gene>
<dbReference type="STRING" id="1229662.W3WU95"/>
<dbReference type="EMBL" id="KI912117">
    <property type="protein sequence ID" value="ETS76707.1"/>
    <property type="molecule type" value="Genomic_DNA"/>
</dbReference>
<feature type="region of interest" description="Disordered" evidence="2">
    <location>
        <begin position="33"/>
        <end position="62"/>
    </location>
</feature>
<dbReference type="Pfam" id="PF07910">
    <property type="entry name" value="Peptidase_C78"/>
    <property type="match status" value="1"/>
</dbReference>
<protein>
    <recommendedName>
        <fullName evidence="3">UFSP1/2/DUB catalytic domain-containing protein</fullName>
    </recommendedName>
</protein>
<dbReference type="InterPro" id="IPR012462">
    <property type="entry name" value="UFSP1/2_DUB_cat"/>
</dbReference>
<feature type="domain" description="UFSP1/2/DUB catalytic" evidence="3">
    <location>
        <begin position="234"/>
        <end position="454"/>
    </location>
</feature>
<keyword evidence="5" id="KW-1185">Reference proteome</keyword>
<evidence type="ECO:0000313" key="4">
    <source>
        <dbReference type="EMBL" id="ETS76707.1"/>
    </source>
</evidence>
<evidence type="ECO:0000313" key="5">
    <source>
        <dbReference type="Proteomes" id="UP000030651"/>
    </source>
</evidence>
<proteinExistence type="predicted"/>
<dbReference type="GeneID" id="19277107"/>
<dbReference type="GO" id="GO:0016787">
    <property type="term" value="F:hydrolase activity"/>
    <property type="evidence" value="ECO:0007669"/>
    <property type="project" value="UniProtKB-KW"/>
</dbReference>
<dbReference type="OrthoDB" id="288987at2759"/>
<name>W3WU95_PESFW</name>
<dbReference type="HOGENOM" id="CLU_013053_3_0_1"/>
<dbReference type="eggNOG" id="KOG4696">
    <property type="taxonomic scope" value="Eukaryota"/>
</dbReference>
<dbReference type="Gene3D" id="3.90.70.130">
    <property type="match status" value="1"/>
</dbReference>